<dbReference type="GO" id="GO:0016567">
    <property type="term" value="P:protein ubiquitination"/>
    <property type="evidence" value="ECO:0007669"/>
    <property type="project" value="TreeGrafter"/>
</dbReference>
<organism evidence="9 10">
    <name type="scientific">Triticum urartu</name>
    <name type="common">Red wild einkorn</name>
    <name type="synonym">Crithodium urartu</name>
    <dbReference type="NCBI Taxonomy" id="4572"/>
    <lineage>
        <taxon>Eukaryota</taxon>
        <taxon>Viridiplantae</taxon>
        <taxon>Streptophyta</taxon>
        <taxon>Embryophyta</taxon>
        <taxon>Tracheophyta</taxon>
        <taxon>Spermatophyta</taxon>
        <taxon>Magnoliopsida</taxon>
        <taxon>Liliopsida</taxon>
        <taxon>Poales</taxon>
        <taxon>Poaceae</taxon>
        <taxon>BOP clade</taxon>
        <taxon>Pooideae</taxon>
        <taxon>Triticodae</taxon>
        <taxon>Triticeae</taxon>
        <taxon>Triticinae</taxon>
        <taxon>Triticum</taxon>
    </lineage>
</organism>
<feature type="chain" id="PRO_5035928638" description="Sulfite exporter TauE/SafE family protein 3" evidence="8">
    <location>
        <begin position="21"/>
        <end position="312"/>
    </location>
</feature>
<comment type="similarity">
    <text evidence="2">Belongs to the 4-toluene sulfonate uptake permease (TSUP) (TC 2.A.102) family.</text>
</comment>
<dbReference type="GO" id="GO:0031464">
    <property type="term" value="C:Cul4A-RING E3 ubiquitin ligase complex"/>
    <property type="evidence" value="ECO:0007669"/>
    <property type="project" value="TreeGrafter"/>
</dbReference>
<evidence type="ECO:0000256" key="4">
    <source>
        <dbReference type="ARBA" id="ARBA00022989"/>
    </source>
</evidence>
<evidence type="ECO:0000256" key="3">
    <source>
        <dbReference type="ARBA" id="ARBA00022692"/>
    </source>
</evidence>
<name>A0A8R7Q7F6_TRIUA</name>
<feature type="region of interest" description="Disordered" evidence="6">
    <location>
        <begin position="201"/>
        <end position="229"/>
    </location>
</feature>
<evidence type="ECO:0000313" key="9">
    <source>
        <dbReference type="EnsemblPlants" id="TuG1812G0400002368.01.T04"/>
    </source>
</evidence>
<proteinExistence type="inferred from homology"/>
<dbReference type="EnsemblPlants" id="TuG1812G0400002368.01.T04">
    <property type="protein sequence ID" value="TuG1812G0400002368.01.T04"/>
    <property type="gene ID" value="TuG1812G0400002368.01"/>
</dbReference>
<feature type="transmembrane region" description="Helical" evidence="7">
    <location>
        <begin position="171"/>
        <end position="187"/>
    </location>
</feature>
<evidence type="ECO:0000256" key="7">
    <source>
        <dbReference type="SAM" id="Phobius"/>
    </source>
</evidence>
<dbReference type="Pfam" id="PF01925">
    <property type="entry name" value="TauE"/>
    <property type="match status" value="1"/>
</dbReference>
<keyword evidence="8" id="KW-0732">Signal</keyword>
<evidence type="ECO:0000313" key="10">
    <source>
        <dbReference type="Proteomes" id="UP000015106"/>
    </source>
</evidence>
<feature type="signal peptide" evidence="8">
    <location>
        <begin position="1"/>
        <end position="20"/>
    </location>
</feature>
<evidence type="ECO:0000256" key="8">
    <source>
        <dbReference type="SAM" id="SignalP"/>
    </source>
</evidence>
<dbReference type="GO" id="GO:0016020">
    <property type="term" value="C:membrane"/>
    <property type="evidence" value="ECO:0007669"/>
    <property type="project" value="UniProtKB-SubCell"/>
</dbReference>
<evidence type="ECO:0000256" key="6">
    <source>
        <dbReference type="SAM" id="MobiDB-lite"/>
    </source>
</evidence>
<reference evidence="10" key="1">
    <citation type="journal article" date="2013" name="Nature">
        <title>Draft genome of the wheat A-genome progenitor Triticum urartu.</title>
        <authorList>
            <person name="Ling H.Q."/>
            <person name="Zhao S."/>
            <person name="Liu D."/>
            <person name="Wang J."/>
            <person name="Sun H."/>
            <person name="Zhang C."/>
            <person name="Fan H."/>
            <person name="Li D."/>
            <person name="Dong L."/>
            <person name="Tao Y."/>
            <person name="Gao C."/>
            <person name="Wu H."/>
            <person name="Li Y."/>
            <person name="Cui Y."/>
            <person name="Guo X."/>
            <person name="Zheng S."/>
            <person name="Wang B."/>
            <person name="Yu K."/>
            <person name="Liang Q."/>
            <person name="Yang W."/>
            <person name="Lou X."/>
            <person name="Chen J."/>
            <person name="Feng M."/>
            <person name="Jian J."/>
            <person name="Zhang X."/>
            <person name="Luo G."/>
            <person name="Jiang Y."/>
            <person name="Liu J."/>
            <person name="Wang Z."/>
            <person name="Sha Y."/>
            <person name="Zhang B."/>
            <person name="Wu H."/>
            <person name="Tang D."/>
            <person name="Shen Q."/>
            <person name="Xue P."/>
            <person name="Zou S."/>
            <person name="Wang X."/>
            <person name="Liu X."/>
            <person name="Wang F."/>
            <person name="Yang Y."/>
            <person name="An X."/>
            <person name="Dong Z."/>
            <person name="Zhang K."/>
            <person name="Zhang X."/>
            <person name="Luo M.C."/>
            <person name="Dvorak J."/>
            <person name="Tong Y."/>
            <person name="Wang J."/>
            <person name="Yang H."/>
            <person name="Li Z."/>
            <person name="Wang D."/>
            <person name="Zhang A."/>
            <person name="Wang J."/>
        </authorList>
    </citation>
    <scope>NUCLEOTIDE SEQUENCE</scope>
    <source>
        <strain evidence="10">cv. G1812</strain>
    </source>
</reference>
<dbReference type="Proteomes" id="UP000015106">
    <property type="component" value="Chromosome 4"/>
</dbReference>
<accession>A0A8R7Q7F6</accession>
<keyword evidence="3 7" id="KW-0812">Transmembrane</keyword>
<evidence type="ECO:0000256" key="1">
    <source>
        <dbReference type="ARBA" id="ARBA00004141"/>
    </source>
</evidence>
<keyword evidence="10" id="KW-1185">Reference proteome</keyword>
<feature type="transmembrane region" description="Helical" evidence="7">
    <location>
        <begin position="67"/>
        <end position="100"/>
    </location>
</feature>
<sequence length="312" mass="33889">MGRKWHAVAALGMAYAVAAAVADGDKGLSFAGTIAGPEEASSPRKLASLYGTTYHHVWPPMKFGWRIVLGSFIGFFGAAFGSVGGVGGGGIFVPMLTLIIGFDPKSSAAMSKCMITGAAVSTVYCNLKLKHPTLDMPMIDYDLALLIQPMLMMGVSIGVICNVIFPDWLVTVLLIILFLVTSVKAFLKGVEAWKKETEAKAKQLEQSNEDTRYTPPPTGPNPASDTKKPTDEAVSIWKNIYWKEFGLLASVWVAFLTLQVTKTMEKDGHNLRWGELLHLPSSANRKMIQHPRLQDCFLTVSLPLSDVGTRPS</sequence>
<dbReference type="InterPro" id="IPR002781">
    <property type="entry name" value="TM_pro_TauE-like"/>
</dbReference>
<evidence type="ECO:0008006" key="11">
    <source>
        <dbReference type="Google" id="ProtNLM"/>
    </source>
</evidence>
<evidence type="ECO:0000256" key="2">
    <source>
        <dbReference type="ARBA" id="ARBA00009142"/>
    </source>
</evidence>
<keyword evidence="5 7" id="KW-0472">Membrane</keyword>
<dbReference type="PANTHER" id="PTHR14255">
    <property type="entry name" value="CEREBLON"/>
    <property type="match status" value="1"/>
</dbReference>
<reference evidence="9" key="3">
    <citation type="submission" date="2022-06" db="UniProtKB">
        <authorList>
            <consortium name="EnsemblPlants"/>
        </authorList>
    </citation>
    <scope>IDENTIFICATION</scope>
</reference>
<protein>
    <recommendedName>
        <fullName evidence="11">Sulfite exporter TauE/SafE family protein 3</fullName>
    </recommendedName>
</protein>
<dbReference type="PANTHER" id="PTHR14255:SF40">
    <property type="entry name" value="SULFITE EXPORTER TAUE_SAFE FAMILY PROTEIN"/>
    <property type="match status" value="1"/>
</dbReference>
<dbReference type="Gramene" id="TuG1812G0400002368.01.T04">
    <property type="protein sequence ID" value="TuG1812G0400002368.01.T04"/>
    <property type="gene ID" value="TuG1812G0400002368.01"/>
</dbReference>
<dbReference type="AlphaFoldDB" id="A0A8R7Q7F6"/>
<feature type="transmembrane region" description="Helical" evidence="7">
    <location>
        <begin position="143"/>
        <end position="165"/>
    </location>
</feature>
<keyword evidence="4 7" id="KW-1133">Transmembrane helix</keyword>
<comment type="subcellular location">
    <subcellularLocation>
        <location evidence="1">Membrane</location>
        <topology evidence="1">Multi-pass membrane protein</topology>
    </subcellularLocation>
</comment>
<evidence type="ECO:0000256" key="5">
    <source>
        <dbReference type="ARBA" id="ARBA00023136"/>
    </source>
</evidence>
<reference evidence="9" key="2">
    <citation type="submission" date="2018-03" db="EMBL/GenBank/DDBJ databases">
        <title>The Triticum urartu genome reveals the dynamic nature of wheat genome evolution.</title>
        <authorList>
            <person name="Ling H."/>
            <person name="Ma B."/>
            <person name="Shi X."/>
            <person name="Liu H."/>
            <person name="Dong L."/>
            <person name="Sun H."/>
            <person name="Cao Y."/>
            <person name="Gao Q."/>
            <person name="Zheng S."/>
            <person name="Li Y."/>
            <person name="Yu Y."/>
            <person name="Du H."/>
            <person name="Qi M."/>
            <person name="Li Y."/>
            <person name="Yu H."/>
            <person name="Cui Y."/>
            <person name="Wang N."/>
            <person name="Chen C."/>
            <person name="Wu H."/>
            <person name="Zhao Y."/>
            <person name="Zhang J."/>
            <person name="Li Y."/>
            <person name="Zhou W."/>
            <person name="Zhang B."/>
            <person name="Hu W."/>
            <person name="Eijk M."/>
            <person name="Tang J."/>
            <person name="Witsenboer H."/>
            <person name="Zhao S."/>
            <person name="Li Z."/>
            <person name="Zhang A."/>
            <person name="Wang D."/>
            <person name="Liang C."/>
        </authorList>
    </citation>
    <scope>NUCLEOTIDE SEQUENCE [LARGE SCALE GENOMIC DNA]</scope>
    <source>
        <strain evidence="9">cv. G1812</strain>
    </source>
</reference>